<name>A0A0D2AHU7_9EURO</name>
<evidence type="ECO:0000313" key="2">
    <source>
        <dbReference type="EMBL" id="KIW39721.1"/>
    </source>
</evidence>
<dbReference type="AlphaFoldDB" id="A0A0D2AHU7"/>
<dbReference type="EMBL" id="KN847339">
    <property type="protein sequence ID" value="KIW39721.1"/>
    <property type="molecule type" value="Genomic_DNA"/>
</dbReference>
<feature type="compositionally biased region" description="Low complexity" evidence="1">
    <location>
        <begin position="1"/>
        <end position="14"/>
    </location>
</feature>
<feature type="compositionally biased region" description="Low complexity" evidence="1">
    <location>
        <begin position="264"/>
        <end position="279"/>
    </location>
</feature>
<dbReference type="GeneID" id="27360384"/>
<feature type="region of interest" description="Disordered" evidence="1">
    <location>
        <begin position="359"/>
        <end position="389"/>
    </location>
</feature>
<feature type="region of interest" description="Disordered" evidence="1">
    <location>
        <begin position="198"/>
        <end position="220"/>
    </location>
</feature>
<evidence type="ECO:0000256" key="1">
    <source>
        <dbReference type="SAM" id="MobiDB-lite"/>
    </source>
</evidence>
<keyword evidence="3" id="KW-1185">Reference proteome</keyword>
<gene>
    <name evidence="2" type="ORF">PV06_08310</name>
</gene>
<reference evidence="2 3" key="1">
    <citation type="submission" date="2015-01" db="EMBL/GenBank/DDBJ databases">
        <title>The Genome Sequence of Exophiala oligosperma CBS72588.</title>
        <authorList>
            <consortium name="The Broad Institute Genomics Platform"/>
            <person name="Cuomo C."/>
            <person name="de Hoog S."/>
            <person name="Gorbushina A."/>
            <person name="Stielow B."/>
            <person name="Teixiera M."/>
            <person name="Abouelleil A."/>
            <person name="Chapman S.B."/>
            <person name="Priest M."/>
            <person name="Young S.K."/>
            <person name="Wortman J."/>
            <person name="Nusbaum C."/>
            <person name="Birren B."/>
        </authorList>
    </citation>
    <scope>NUCLEOTIDE SEQUENCE [LARGE SCALE GENOMIC DNA]</scope>
    <source>
        <strain evidence="2 3">CBS 72588</strain>
    </source>
</reference>
<protein>
    <submittedName>
        <fullName evidence="2">Uncharacterized protein</fullName>
    </submittedName>
</protein>
<feature type="region of interest" description="Disordered" evidence="1">
    <location>
        <begin position="1"/>
        <end position="81"/>
    </location>
</feature>
<dbReference type="Proteomes" id="UP000053342">
    <property type="component" value="Unassembled WGS sequence"/>
</dbReference>
<dbReference type="VEuPathDB" id="FungiDB:PV06_08310"/>
<sequence>MVSPPDRQPPSSSSGRGINLPNIASLDLGGAEEGFPPRGDVAGQRGSETQLTSSATRSVVLRPRAASAHPPSTPASGVVPRGQDPWGPGSAPFAWDGTLPGGQPMVVFPGVVYRRPKTTLGCEMLDQSRRPMVVLPGVVCRPPKTFRARLEADRLLDNRPVLLRARRDRVDARPVRLEALRSLDTWLPAPPDRVLRARNERSARSARNNKPPPPGPAERMWRAAHSGEWMRMDEERERREREARIALIIRCAEEQGSARRRTTTTRSQPSSSSTTASVDAAASSSSASAAAASASASGSSVTSPPHLASFEAYEELLASGIVADDDEQEDEGLPEEWRMARLIPDRAPSPDRQRVRVYRPIMVRREPGPRRGGSGGYQPSSSSPSAPEE</sequence>
<evidence type="ECO:0000313" key="3">
    <source>
        <dbReference type="Proteomes" id="UP000053342"/>
    </source>
</evidence>
<dbReference type="HOGENOM" id="CLU_709871_0_0_1"/>
<feature type="region of interest" description="Disordered" evidence="1">
    <location>
        <begin position="254"/>
        <end position="279"/>
    </location>
</feature>
<dbReference type="RefSeq" id="XP_016259937.1">
    <property type="nucleotide sequence ID" value="XM_016409629.1"/>
</dbReference>
<organism evidence="2 3">
    <name type="scientific">Exophiala oligosperma</name>
    <dbReference type="NCBI Taxonomy" id="215243"/>
    <lineage>
        <taxon>Eukaryota</taxon>
        <taxon>Fungi</taxon>
        <taxon>Dikarya</taxon>
        <taxon>Ascomycota</taxon>
        <taxon>Pezizomycotina</taxon>
        <taxon>Eurotiomycetes</taxon>
        <taxon>Chaetothyriomycetidae</taxon>
        <taxon>Chaetothyriales</taxon>
        <taxon>Herpotrichiellaceae</taxon>
        <taxon>Exophiala</taxon>
    </lineage>
</organism>
<feature type="compositionally biased region" description="Low complexity" evidence="1">
    <location>
        <begin position="63"/>
        <end position="76"/>
    </location>
</feature>
<feature type="compositionally biased region" description="Polar residues" evidence="1">
    <location>
        <begin position="46"/>
        <end position="57"/>
    </location>
</feature>
<proteinExistence type="predicted"/>
<accession>A0A0D2AHU7</accession>
<feature type="compositionally biased region" description="Low complexity" evidence="1">
    <location>
        <begin position="377"/>
        <end position="389"/>
    </location>
</feature>